<dbReference type="Proteomes" id="UP000243494">
    <property type="component" value="Unassembled WGS sequence"/>
</dbReference>
<dbReference type="PROSITE" id="PS01276">
    <property type="entry name" value="PEPTIDASE_U32"/>
    <property type="match status" value="1"/>
</dbReference>
<dbReference type="GO" id="GO:0006508">
    <property type="term" value="P:proteolysis"/>
    <property type="evidence" value="ECO:0007669"/>
    <property type="project" value="UniProtKB-KW"/>
</dbReference>
<evidence type="ECO:0000259" key="4">
    <source>
        <dbReference type="Pfam" id="PF16325"/>
    </source>
</evidence>
<evidence type="ECO:0000313" key="5">
    <source>
        <dbReference type="EMBL" id="RDY24822.1"/>
    </source>
</evidence>
<gene>
    <name evidence="5" type="ORF">CHF27_001085</name>
</gene>
<proteinExistence type="inferred from homology"/>
<dbReference type="GO" id="GO:0008233">
    <property type="term" value="F:peptidase activity"/>
    <property type="evidence" value="ECO:0007669"/>
    <property type="project" value="UniProtKB-KW"/>
</dbReference>
<keyword evidence="1" id="KW-0645">Protease</keyword>
<dbReference type="Gene3D" id="2.40.30.10">
    <property type="entry name" value="Translation factors"/>
    <property type="match status" value="1"/>
</dbReference>
<evidence type="ECO:0000256" key="2">
    <source>
        <dbReference type="ARBA" id="ARBA00022801"/>
    </source>
</evidence>
<reference evidence="5 6" key="1">
    <citation type="journal article" date="2017" name="Genome Announc.">
        <title>Draft Genome Sequence of Romboutsia maritimum sp. nov. Strain CCRI-22766(T), Isolated from Coastal Estuarine Mud.</title>
        <authorList>
            <person name="Maheux A.F."/>
            <person name="Boudreau D.K."/>
            <person name="Berube E."/>
            <person name="Boissinot M."/>
            <person name="Raymond F."/>
            <person name="Brodeur S."/>
            <person name="Corbeil J."/>
            <person name="Brightwell G."/>
            <person name="Broda D."/>
            <person name="Omar R.F."/>
            <person name="Bergeron M.G."/>
        </authorList>
    </citation>
    <scope>NUCLEOTIDE SEQUENCE [LARGE SCALE GENOMIC DNA]</scope>
    <source>
        <strain evidence="5 6">CCRI-22766</strain>
    </source>
</reference>
<accession>A0A371IWH1</accession>
<evidence type="ECO:0000313" key="6">
    <source>
        <dbReference type="Proteomes" id="UP000243494"/>
    </source>
</evidence>
<dbReference type="InterPro" id="IPR051454">
    <property type="entry name" value="RNA/ubiquinone_mod_enzymes"/>
</dbReference>
<feature type="domain" description="Peptidase family U32 C-terminal" evidence="4">
    <location>
        <begin position="322"/>
        <end position="404"/>
    </location>
</feature>
<dbReference type="InterPro" id="IPR032525">
    <property type="entry name" value="Peptidase_U32_C"/>
</dbReference>
<comment type="caution">
    <text evidence="5">The sequence shown here is derived from an EMBL/GenBank/DDBJ whole genome shotgun (WGS) entry which is preliminary data.</text>
</comment>
<organism evidence="5 6">
    <name type="scientific">Romboutsia maritimum</name>
    <dbReference type="NCBI Taxonomy" id="2020948"/>
    <lineage>
        <taxon>Bacteria</taxon>
        <taxon>Bacillati</taxon>
        <taxon>Bacillota</taxon>
        <taxon>Clostridia</taxon>
        <taxon>Peptostreptococcales</taxon>
        <taxon>Peptostreptococcaceae</taxon>
        <taxon>Romboutsia</taxon>
    </lineage>
</organism>
<sequence>MHKAELLAPAGDLERLKIAITYGADAVYIGGEYFGMRSSARNFTKEEMKEGIDFAHEKGKKVYVTVNVIPHNNDFLNLEEYLLELQKLGVDAFILADAGVLDIVKRVVPDMEIHLSTQANTTNYVSANFWHNQGIKRIAMARELSCEEISEIRAKTPLDMDIEVFVHGAMCISNSGRCLISNYMESKDVNQKSFAQADKSNYSLVEEKRPGEYYPIYEDERGTFFFNSKDLCMIEYLPELIKSGITSLKIEGRMKSSYYIASVVRAYRMAIDAFYEDSQNWTFNPLWLEEIQKSSHRHFTTGFYLEKPGEEEQNCETTSYVRSYDFIGIVKGIEAESGLAIVEQRNIINVGDDIEVFGPYKETMFTKIEEMYDEDGESIQTASHPNQIIKVKLSGKVDKDYMLRREMQDDK</sequence>
<name>A0A371IWH1_9FIRM</name>
<dbReference type="EMBL" id="NOJZ02000001">
    <property type="protein sequence ID" value="RDY24822.1"/>
    <property type="molecule type" value="Genomic_DNA"/>
</dbReference>
<dbReference type="InterPro" id="IPR001539">
    <property type="entry name" value="Peptidase_U32"/>
</dbReference>
<evidence type="ECO:0000256" key="3">
    <source>
        <dbReference type="ARBA" id="ARBA00038374"/>
    </source>
</evidence>
<dbReference type="RefSeq" id="WP_095404819.1">
    <property type="nucleotide sequence ID" value="NZ_NOJZ02000001.1"/>
</dbReference>
<evidence type="ECO:0000256" key="1">
    <source>
        <dbReference type="ARBA" id="ARBA00022670"/>
    </source>
</evidence>
<dbReference type="PANTHER" id="PTHR30217:SF6">
    <property type="entry name" value="TRNA HYDROXYLATION PROTEIN P"/>
    <property type="match status" value="1"/>
</dbReference>
<comment type="similarity">
    <text evidence="3">Belongs to the peptidase U32 family.</text>
</comment>
<keyword evidence="6" id="KW-1185">Reference proteome</keyword>
<dbReference type="OrthoDB" id="9807498at2"/>
<dbReference type="AlphaFoldDB" id="A0A371IWH1"/>
<dbReference type="Pfam" id="PF16325">
    <property type="entry name" value="Peptidase_U32_C"/>
    <property type="match status" value="1"/>
</dbReference>
<keyword evidence="2" id="KW-0378">Hydrolase</keyword>
<dbReference type="PANTHER" id="PTHR30217">
    <property type="entry name" value="PEPTIDASE U32 FAMILY"/>
    <property type="match status" value="1"/>
</dbReference>
<protein>
    <submittedName>
        <fullName evidence="5">U32 family peptidase</fullName>
    </submittedName>
</protein>
<dbReference type="Pfam" id="PF01136">
    <property type="entry name" value="Peptidase_U32"/>
    <property type="match status" value="1"/>
</dbReference>